<feature type="domain" description="Stress-response A/B barrel" evidence="2">
    <location>
        <begin position="37"/>
        <end position="133"/>
    </location>
</feature>
<evidence type="ECO:0000256" key="1">
    <source>
        <dbReference type="SAM" id="SignalP"/>
    </source>
</evidence>
<keyword evidence="1" id="KW-0732">Signal</keyword>
<protein>
    <submittedName>
        <fullName evidence="3">Dabb family protein</fullName>
    </submittedName>
</protein>
<reference evidence="3 4" key="1">
    <citation type="submission" date="2019-09" db="EMBL/GenBank/DDBJ databases">
        <title>Wenzhouxiangella sp. Genome sequencing and assembly.</title>
        <authorList>
            <person name="Zhang R."/>
        </authorList>
    </citation>
    <scope>NUCLEOTIDE SEQUENCE [LARGE SCALE GENOMIC DNA]</scope>
    <source>
        <strain evidence="3 4">W260</strain>
    </source>
</reference>
<dbReference type="Gene3D" id="3.30.70.100">
    <property type="match status" value="1"/>
</dbReference>
<evidence type="ECO:0000259" key="2">
    <source>
        <dbReference type="PROSITE" id="PS51502"/>
    </source>
</evidence>
<dbReference type="SUPFAM" id="SSF54909">
    <property type="entry name" value="Dimeric alpha+beta barrel"/>
    <property type="match status" value="1"/>
</dbReference>
<proteinExistence type="predicted"/>
<evidence type="ECO:0000313" key="4">
    <source>
        <dbReference type="Proteomes" id="UP000325372"/>
    </source>
</evidence>
<accession>A0A5N0TCI8</accession>
<dbReference type="InterPro" id="IPR013097">
    <property type="entry name" value="Dabb"/>
</dbReference>
<dbReference type="AlphaFoldDB" id="A0A5N0TCI8"/>
<organism evidence="3 4">
    <name type="scientific">Marinihelvus fidelis</name>
    <dbReference type="NCBI Taxonomy" id="2613842"/>
    <lineage>
        <taxon>Bacteria</taxon>
        <taxon>Pseudomonadati</taxon>
        <taxon>Pseudomonadota</taxon>
        <taxon>Gammaproteobacteria</taxon>
        <taxon>Chromatiales</taxon>
        <taxon>Wenzhouxiangellaceae</taxon>
        <taxon>Marinihelvus</taxon>
    </lineage>
</organism>
<name>A0A5N0TCI8_9GAMM</name>
<keyword evidence="4" id="KW-1185">Reference proteome</keyword>
<feature type="chain" id="PRO_5024357998" evidence="1">
    <location>
        <begin position="30"/>
        <end position="137"/>
    </location>
</feature>
<evidence type="ECO:0000313" key="3">
    <source>
        <dbReference type="EMBL" id="KAA9132680.1"/>
    </source>
</evidence>
<dbReference type="InterPro" id="IPR006311">
    <property type="entry name" value="TAT_signal"/>
</dbReference>
<dbReference type="RefSeq" id="WP_150863399.1">
    <property type="nucleotide sequence ID" value="NZ_VYXP01000003.1"/>
</dbReference>
<dbReference type="InterPro" id="IPR011008">
    <property type="entry name" value="Dimeric_a/b-barrel"/>
</dbReference>
<dbReference type="PROSITE" id="PS51318">
    <property type="entry name" value="TAT"/>
    <property type="match status" value="1"/>
</dbReference>
<dbReference type="EMBL" id="VYXP01000003">
    <property type="protein sequence ID" value="KAA9132680.1"/>
    <property type="molecule type" value="Genomic_DNA"/>
</dbReference>
<comment type="caution">
    <text evidence="3">The sequence shown here is derived from an EMBL/GenBank/DDBJ whole genome shotgun (WGS) entry which is preliminary data.</text>
</comment>
<sequence length="137" mass="14462">MSGAGRRQFLAGTAAAAGVAMTGSGSAQAATVADYPLVHHVFFWLKNPDSAEDLEKLLEGIKGLGEIPTVRAVHVGVPASTEARGVVDHSWSASEILYFDDEAGQAAYQVHPLHVAFADMVTPMVDRVVVYDARAAK</sequence>
<gene>
    <name evidence="3" type="ORF">F3N42_05555</name>
</gene>
<dbReference type="Pfam" id="PF07876">
    <property type="entry name" value="Dabb"/>
    <property type="match status" value="1"/>
</dbReference>
<dbReference type="PROSITE" id="PS51502">
    <property type="entry name" value="S_R_A_B_BARREL"/>
    <property type="match status" value="1"/>
</dbReference>
<dbReference type="SMART" id="SM00886">
    <property type="entry name" value="Dabb"/>
    <property type="match status" value="1"/>
</dbReference>
<dbReference type="Proteomes" id="UP000325372">
    <property type="component" value="Unassembled WGS sequence"/>
</dbReference>
<feature type="signal peptide" evidence="1">
    <location>
        <begin position="1"/>
        <end position="29"/>
    </location>
</feature>